<dbReference type="RefSeq" id="WP_023061509.1">
    <property type="nucleotide sequence ID" value="NZ_CBUH010000113.1"/>
</dbReference>
<dbReference type="AlphaFoldDB" id="U4QDP1"/>
<sequence length="47" mass="4979">MKSKLLGKVWLTLAALGIGVSLFANNSNQLIESNAQTFSSAIVKTVN</sequence>
<dbReference type="Proteomes" id="UP000017243">
    <property type="component" value="Unassembled WGS sequence"/>
</dbReference>
<comment type="caution">
    <text evidence="1">The sequence shown here is derived from an EMBL/GenBank/DDBJ whole genome shotgun (WGS) entry which is preliminary data.</text>
</comment>
<gene>
    <name evidence="1" type="ORF">LHCIRMBIA953_02315</name>
</gene>
<accession>U4QDP1</accession>
<evidence type="ECO:0000313" key="2">
    <source>
        <dbReference type="Proteomes" id="UP000017243"/>
    </source>
</evidence>
<reference evidence="1 2" key="1">
    <citation type="submission" date="2013-09" db="EMBL/GenBank/DDBJ databases">
        <title>Draft Genome Sequence of five Lactobacillus helveticus strains CIRM-BIA 101T, 103, 104, 951 and 953 isolated from milk product.</title>
        <authorList>
            <person name="Valence F."/>
            <person name="Chuat V."/>
            <person name="Ma L."/>
            <person name="Creno S."/>
            <person name="Falentin H."/>
            <person name="Lortal S."/>
            <person name="Bizet C."/>
            <person name="Clermont D."/>
            <person name="Loux V."/>
            <person name="Bouchier C."/>
            <person name="Cousin S."/>
        </authorList>
    </citation>
    <scope>NUCLEOTIDE SEQUENCE [LARGE SCALE GENOMIC DNA]</scope>
    <source>
        <strain evidence="1 2">CIRM-BIA 953</strain>
    </source>
</reference>
<proteinExistence type="predicted"/>
<protein>
    <submittedName>
        <fullName evidence="1">Uncharacterized protein</fullName>
    </submittedName>
</protein>
<dbReference type="EMBL" id="CBUH010000113">
    <property type="protein sequence ID" value="CDI42617.1"/>
    <property type="molecule type" value="Genomic_DNA"/>
</dbReference>
<evidence type="ECO:0000313" key="1">
    <source>
        <dbReference type="EMBL" id="CDI42617.1"/>
    </source>
</evidence>
<name>U4QDP1_LACHE</name>
<organism evidence="1 2">
    <name type="scientific">Lactobacillus helveticus CIRM-BIA 953</name>
    <dbReference type="NCBI Taxonomy" id="1226335"/>
    <lineage>
        <taxon>Bacteria</taxon>
        <taxon>Bacillati</taxon>
        <taxon>Bacillota</taxon>
        <taxon>Bacilli</taxon>
        <taxon>Lactobacillales</taxon>
        <taxon>Lactobacillaceae</taxon>
        <taxon>Lactobacillus</taxon>
    </lineage>
</organism>